<keyword evidence="1" id="KW-1133">Transmembrane helix</keyword>
<feature type="transmembrane region" description="Helical" evidence="1">
    <location>
        <begin position="105"/>
        <end position="125"/>
    </location>
</feature>
<dbReference type="SUPFAM" id="SSF53474">
    <property type="entry name" value="alpha/beta-Hydrolases"/>
    <property type="match status" value="1"/>
</dbReference>
<dbReference type="PANTHER" id="PTHR43358:SF4">
    <property type="entry name" value="ALPHA_BETA HYDROLASE FOLD-1 DOMAIN-CONTAINING PROTEIN"/>
    <property type="match status" value="1"/>
</dbReference>
<keyword evidence="1" id="KW-0812">Transmembrane</keyword>
<dbReference type="EMBL" id="JAMWBK010000011">
    <property type="protein sequence ID" value="KAJ8901458.1"/>
    <property type="molecule type" value="Genomic_DNA"/>
</dbReference>
<dbReference type="InterPro" id="IPR029058">
    <property type="entry name" value="AB_hydrolase_fold"/>
</dbReference>
<evidence type="ECO:0000313" key="3">
    <source>
        <dbReference type="EMBL" id="KAJ8901458.1"/>
    </source>
</evidence>
<dbReference type="InterPro" id="IPR022742">
    <property type="entry name" value="Hydrolase_4"/>
</dbReference>
<dbReference type="Gene3D" id="3.40.50.1820">
    <property type="entry name" value="alpha/beta hydrolase"/>
    <property type="match status" value="1"/>
</dbReference>
<dbReference type="Pfam" id="PF12146">
    <property type="entry name" value="Hydrolase_4"/>
    <property type="match status" value="1"/>
</dbReference>
<feature type="domain" description="Serine aminopeptidase S33" evidence="2">
    <location>
        <begin position="193"/>
        <end position="406"/>
    </location>
</feature>
<evidence type="ECO:0000313" key="4">
    <source>
        <dbReference type="Proteomes" id="UP001157974"/>
    </source>
</evidence>
<protein>
    <recommendedName>
        <fullName evidence="2">Serine aminopeptidase S33 domain-containing protein</fullName>
    </recommendedName>
</protein>
<evidence type="ECO:0000259" key="2">
    <source>
        <dbReference type="Pfam" id="PF12146"/>
    </source>
</evidence>
<gene>
    <name evidence="3" type="ORF">NDN08_007304</name>
</gene>
<dbReference type="Proteomes" id="UP001157974">
    <property type="component" value="Unassembled WGS sequence"/>
</dbReference>
<proteinExistence type="predicted"/>
<dbReference type="PANTHER" id="PTHR43358">
    <property type="entry name" value="ALPHA/BETA-HYDROLASE"/>
    <property type="match status" value="1"/>
</dbReference>
<sequence length="424" mass="47862">MDVYSVGEIRRRGAPSVAKELKAGSERALASLRNVRSRSFNSLTDAQKNFLGEVKGKIKTELKSVAAEAEEFISTPHLLFRPMFMILAIGLPLLFPLFFIPLKILLLYIVSFLLWYVTLVAYFATEVAMKPPWYRTGLSLKAQPSYWKHCVHNPLEDLQLEFEDVEFQGADGRTLRGWFVPVPDFVENKSREKIMIVCVHGAGRDRRAFLRHSEIFAEAGYPILMFDLSEHGLSDGQGLGFSYGRREKLDVLSAVRYLRKARGAERVVVVGTSTGASSAILAEGIYPGSIDAIIAENPFTRPADLFRLHLNETLKNYLSQNQHHIMRRLTFWYFSRILLIRAGHSFRNTGAVDAVKNVKCPLFVLHGTSDEVVPISHGEAIYEAATCDVKAFWAAKDAIHCALFDKYPEEWKSRALNFLEQAVC</sequence>
<keyword evidence="4" id="KW-1185">Reference proteome</keyword>
<organism evidence="3 4">
    <name type="scientific">Rhodosorus marinus</name>
    <dbReference type="NCBI Taxonomy" id="101924"/>
    <lineage>
        <taxon>Eukaryota</taxon>
        <taxon>Rhodophyta</taxon>
        <taxon>Stylonematophyceae</taxon>
        <taxon>Stylonematales</taxon>
        <taxon>Stylonemataceae</taxon>
        <taxon>Rhodosorus</taxon>
    </lineage>
</organism>
<dbReference type="InterPro" id="IPR052920">
    <property type="entry name" value="DNA-binding_regulatory"/>
</dbReference>
<dbReference type="AlphaFoldDB" id="A0AAV8UG45"/>
<comment type="caution">
    <text evidence="3">The sequence shown here is derived from an EMBL/GenBank/DDBJ whole genome shotgun (WGS) entry which is preliminary data.</text>
</comment>
<name>A0AAV8UG45_9RHOD</name>
<feature type="transmembrane region" description="Helical" evidence="1">
    <location>
        <begin position="78"/>
        <end position="99"/>
    </location>
</feature>
<accession>A0AAV8UG45</accession>
<keyword evidence="1" id="KW-0472">Membrane</keyword>
<reference evidence="3 4" key="1">
    <citation type="journal article" date="2023" name="Nat. Commun.">
        <title>Origin of minicircular mitochondrial genomes in red algae.</title>
        <authorList>
            <person name="Lee Y."/>
            <person name="Cho C.H."/>
            <person name="Lee Y.M."/>
            <person name="Park S.I."/>
            <person name="Yang J.H."/>
            <person name="West J.A."/>
            <person name="Bhattacharya D."/>
            <person name="Yoon H.S."/>
        </authorList>
    </citation>
    <scope>NUCLEOTIDE SEQUENCE [LARGE SCALE GENOMIC DNA]</scope>
    <source>
        <strain evidence="3 4">CCMP1338</strain>
        <tissue evidence="3">Whole cell</tissue>
    </source>
</reference>
<evidence type="ECO:0000256" key="1">
    <source>
        <dbReference type="SAM" id="Phobius"/>
    </source>
</evidence>